<dbReference type="AlphaFoldDB" id="E6QII0"/>
<dbReference type="GO" id="GO:0009307">
    <property type="term" value="P:DNA restriction-modification system"/>
    <property type="evidence" value="ECO:0007669"/>
    <property type="project" value="InterPro"/>
</dbReference>
<comment type="caution">
    <text evidence="1">The sequence shown here is derived from an EMBL/GenBank/DDBJ whole genome shotgun (WGS) entry which is preliminary data.</text>
</comment>
<proteinExistence type="predicted"/>
<keyword evidence="1" id="KW-0540">Nuclease</keyword>
<sequence length="244" mass="27282">MSLTPYWEKRLHQAVMHFWSTRGTQTIRQGAKSGARDAGNRTAVTGGKQLDGFVELVRDYLIECGIEKGDIFCNQKVELPGWFRAEKKWDLLVVVSGQLVAAMEFKSQVGSFGNNFNNRTEEVLGSATDIWAAYREGAFSPSQRPWLGYLMVLEETHKSLQPVTVQKPHFSVFPEFDGASYAKRYEILMTKLVRERLYDNAALLLSPSDAAKDGGYLQPSAELDFNNFLTSLKARVSTVAGASK</sequence>
<gene>
    <name evidence="1" type="primary">bstVIR</name>
    <name evidence="1" type="ORF">CARN6_0352</name>
</gene>
<keyword evidence="1" id="KW-0378">Hydrolase</keyword>
<dbReference type="EC" id="3.1.21.4" evidence="1"/>
<dbReference type="EMBL" id="CABQ01000056">
    <property type="protein sequence ID" value="CBI07046.1"/>
    <property type="molecule type" value="Genomic_DNA"/>
</dbReference>
<protein>
    <submittedName>
        <fullName evidence="1">Type II restriction enzyme BstVI (Endonuclease BstVI) (R.BstVI)</fullName>
        <ecNumber evidence="1">3.1.21.4</ecNumber>
    </submittedName>
</protein>
<organism evidence="1">
    <name type="scientific">mine drainage metagenome</name>
    <dbReference type="NCBI Taxonomy" id="410659"/>
    <lineage>
        <taxon>unclassified sequences</taxon>
        <taxon>metagenomes</taxon>
        <taxon>ecological metagenomes</taxon>
    </lineage>
</organism>
<keyword evidence="1" id="KW-0255">Endonuclease</keyword>
<accession>E6QII0</accession>
<dbReference type="Pfam" id="PF04555">
    <property type="entry name" value="XhoI"/>
    <property type="match status" value="1"/>
</dbReference>
<dbReference type="InterPro" id="IPR007636">
    <property type="entry name" value="Restrct_endonuc_II_XhoI"/>
</dbReference>
<dbReference type="GO" id="GO:0009036">
    <property type="term" value="F:type II site-specific deoxyribonuclease activity"/>
    <property type="evidence" value="ECO:0007669"/>
    <property type="project" value="UniProtKB-EC"/>
</dbReference>
<evidence type="ECO:0000313" key="1">
    <source>
        <dbReference type="EMBL" id="CBI07046.1"/>
    </source>
</evidence>
<reference evidence="1" key="1">
    <citation type="submission" date="2009-10" db="EMBL/GenBank/DDBJ databases">
        <title>Diversity of trophic interactions inside an arsenic-rich microbial ecosystem.</title>
        <authorList>
            <person name="Bertin P.N."/>
            <person name="Heinrich-Salmeron A."/>
            <person name="Pelletier E."/>
            <person name="Goulhen-Chollet F."/>
            <person name="Arsene-Ploetze F."/>
            <person name="Gallien S."/>
            <person name="Calteau A."/>
            <person name="Vallenet D."/>
            <person name="Casiot C."/>
            <person name="Chane-Woon-Ming B."/>
            <person name="Giloteaux L."/>
            <person name="Barakat M."/>
            <person name="Bonnefoy V."/>
            <person name="Bruneel O."/>
            <person name="Chandler M."/>
            <person name="Cleiss J."/>
            <person name="Duran R."/>
            <person name="Elbaz-Poulichet F."/>
            <person name="Fonknechten N."/>
            <person name="Lauga B."/>
            <person name="Mornico D."/>
            <person name="Ortet P."/>
            <person name="Schaeffer C."/>
            <person name="Siguier P."/>
            <person name="Alexander Thil Smith A."/>
            <person name="Van Dorsselaer A."/>
            <person name="Weissenbach J."/>
            <person name="Medigue C."/>
            <person name="Le Paslier D."/>
        </authorList>
    </citation>
    <scope>NUCLEOTIDE SEQUENCE</scope>
</reference>
<dbReference type="GO" id="GO:0003677">
    <property type="term" value="F:DNA binding"/>
    <property type="evidence" value="ECO:0007669"/>
    <property type="project" value="InterPro"/>
</dbReference>
<name>E6QII0_9ZZZZ</name>